<organism evidence="8 9">
    <name type="scientific">Candidatus Roizmanbacteria bacterium RIFCSPHIGHO2_12_FULL_41_11</name>
    <dbReference type="NCBI Taxonomy" id="1802052"/>
    <lineage>
        <taxon>Bacteria</taxon>
        <taxon>Candidatus Roizmaniibacteriota</taxon>
    </lineage>
</organism>
<comment type="caution">
    <text evidence="8">The sequence shown here is derived from an EMBL/GenBank/DDBJ whole genome shotgun (WGS) entry which is preliminary data.</text>
</comment>
<comment type="similarity">
    <text evidence="2">Belongs to the class-V pyridoxal-phosphate-dependent aminotransferase family. Csd subfamily.</text>
</comment>
<dbReference type="EMBL" id="MGAC01000043">
    <property type="protein sequence ID" value="OGK37367.1"/>
    <property type="molecule type" value="Genomic_DNA"/>
</dbReference>
<dbReference type="SUPFAM" id="SSF53383">
    <property type="entry name" value="PLP-dependent transferases"/>
    <property type="match status" value="1"/>
</dbReference>
<gene>
    <name evidence="8" type="ORF">A3F03_04240</name>
</gene>
<evidence type="ECO:0000256" key="4">
    <source>
        <dbReference type="ARBA" id="ARBA00022679"/>
    </source>
</evidence>
<evidence type="ECO:0000256" key="5">
    <source>
        <dbReference type="ARBA" id="ARBA00022898"/>
    </source>
</evidence>
<feature type="domain" description="Aminotransferase class V" evidence="7">
    <location>
        <begin position="21"/>
        <end position="404"/>
    </location>
</feature>
<evidence type="ECO:0000259" key="7">
    <source>
        <dbReference type="Pfam" id="PF00266"/>
    </source>
</evidence>
<accession>A0A1F7I1Z7</accession>
<dbReference type="Pfam" id="PF00266">
    <property type="entry name" value="Aminotran_5"/>
    <property type="match status" value="1"/>
</dbReference>
<name>A0A1F7I1Z7_9BACT</name>
<evidence type="ECO:0000256" key="2">
    <source>
        <dbReference type="ARBA" id="ARBA00010447"/>
    </source>
</evidence>
<keyword evidence="4" id="KW-0808">Transferase</keyword>
<dbReference type="GO" id="GO:0006534">
    <property type="term" value="P:cysteine metabolic process"/>
    <property type="evidence" value="ECO:0007669"/>
    <property type="project" value="InterPro"/>
</dbReference>
<evidence type="ECO:0000256" key="6">
    <source>
        <dbReference type="ARBA" id="ARBA00050776"/>
    </source>
</evidence>
<reference evidence="8 9" key="1">
    <citation type="journal article" date="2016" name="Nat. Commun.">
        <title>Thousands of microbial genomes shed light on interconnected biogeochemical processes in an aquifer system.</title>
        <authorList>
            <person name="Anantharaman K."/>
            <person name="Brown C.T."/>
            <person name="Hug L.A."/>
            <person name="Sharon I."/>
            <person name="Castelle C.J."/>
            <person name="Probst A.J."/>
            <person name="Thomas B.C."/>
            <person name="Singh A."/>
            <person name="Wilkins M.J."/>
            <person name="Karaoz U."/>
            <person name="Brodie E.L."/>
            <person name="Williams K.H."/>
            <person name="Hubbard S.S."/>
            <person name="Banfield J.F."/>
        </authorList>
    </citation>
    <scope>NUCLEOTIDE SEQUENCE [LARGE SCALE GENOMIC DNA]</scope>
</reference>
<dbReference type="EC" id="2.8.1.7" evidence="3"/>
<dbReference type="InterPro" id="IPR015422">
    <property type="entry name" value="PyrdxlP-dep_Trfase_small"/>
</dbReference>
<sequence length="417" mass="46631">MDKIATIKKDFPIFARHPNLTYLDSAATSLKPLSVVNKIQEYYQEYSANIHRGIYQISEKATQEYEETRQVVTSFINAESEKEIVYTRSTTEGLNLVATSLGSSIVGAGDEIVITIMEHHSNFVPWQQLAKKAQAKLKIIGVTPEGYLDLELDNIKYTNHISKIVNNKTKILAITYVSNVLGTINPIKEIIAQAKKINPKIIVVVDGAQAVPHMPVDVQDLGADFLVFSGHKMLGPTGIGILWGKQELFEKMPPYQYGGDMIKEVAIENTIYQDAPWKFEAGTPHIAGVIGLKEAIRYLQKIGMHKIHKREQKLLADALKRLQEEFGDNITVLGPQKSQDRAGVMAFRLADFHPHDIAQILDESHIAIRAGHHCAMPLHTYLKFSASARASFYIYNNDADIEKLITGLKKAEKTLTK</sequence>
<keyword evidence="5" id="KW-0663">Pyridoxal phosphate</keyword>
<comment type="cofactor">
    <cofactor evidence="1">
        <name>pyridoxal 5'-phosphate</name>
        <dbReference type="ChEBI" id="CHEBI:597326"/>
    </cofactor>
</comment>
<dbReference type="InterPro" id="IPR000192">
    <property type="entry name" value="Aminotrans_V_dom"/>
</dbReference>
<evidence type="ECO:0000313" key="8">
    <source>
        <dbReference type="EMBL" id="OGK37367.1"/>
    </source>
</evidence>
<dbReference type="AlphaFoldDB" id="A0A1F7I1Z7"/>
<dbReference type="InterPro" id="IPR015421">
    <property type="entry name" value="PyrdxlP-dep_Trfase_major"/>
</dbReference>
<comment type="catalytic activity">
    <reaction evidence="6">
        <text>(sulfur carrier)-H + L-cysteine = (sulfur carrier)-SH + L-alanine</text>
        <dbReference type="Rhea" id="RHEA:43892"/>
        <dbReference type="Rhea" id="RHEA-COMP:14737"/>
        <dbReference type="Rhea" id="RHEA-COMP:14739"/>
        <dbReference type="ChEBI" id="CHEBI:29917"/>
        <dbReference type="ChEBI" id="CHEBI:35235"/>
        <dbReference type="ChEBI" id="CHEBI:57972"/>
        <dbReference type="ChEBI" id="CHEBI:64428"/>
        <dbReference type="EC" id="2.8.1.7"/>
    </reaction>
</comment>
<dbReference type="CDD" id="cd06453">
    <property type="entry name" value="SufS_like"/>
    <property type="match status" value="1"/>
</dbReference>
<protein>
    <recommendedName>
        <fullName evidence="3">cysteine desulfurase</fullName>
        <ecNumber evidence="3">2.8.1.7</ecNumber>
    </recommendedName>
</protein>
<dbReference type="InterPro" id="IPR015424">
    <property type="entry name" value="PyrdxlP-dep_Trfase"/>
</dbReference>
<dbReference type="PANTHER" id="PTHR43586:SF8">
    <property type="entry name" value="CYSTEINE DESULFURASE 1, CHLOROPLASTIC"/>
    <property type="match status" value="1"/>
</dbReference>
<dbReference type="InterPro" id="IPR010970">
    <property type="entry name" value="Cys_dSase_SufS"/>
</dbReference>
<dbReference type="Gene3D" id="3.90.1150.10">
    <property type="entry name" value="Aspartate Aminotransferase, domain 1"/>
    <property type="match status" value="1"/>
</dbReference>
<dbReference type="Gene3D" id="3.40.640.10">
    <property type="entry name" value="Type I PLP-dependent aspartate aminotransferase-like (Major domain)"/>
    <property type="match status" value="1"/>
</dbReference>
<dbReference type="NCBIfam" id="TIGR01979">
    <property type="entry name" value="sufS"/>
    <property type="match status" value="1"/>
</dbReference>
<dbReference type="GO" id="GO:0031071">
    <property type="term" value="F:cysteine desulfurase activity"/>
    <property type="evidence" value="ECO:0007669"/>
    <property type="project" value="UniProtKB-EC"/>
</dbReference>
<dbReference type="Proteomes" id="UP000176803">
    <property type="component" value="Unassembled WGS sequence"/>
</dbReference>
<evidence type="ECO:0000256" key="3">
    <source>
        <dbReference type="ARBA" id="ARBA00012239"/>
    </source>
</evidence>
<dbReference type="GO" id="GO:0030170">
    <property type="term" value="F:pyridoxal phosphate binding"/>
    <property type="evidence" value="ECO:0007669"/>
    <property type="project" value="InterPro"/>
</dbReference>
<proteinExistence type="inferred from homology"/>
<dbReference type="PANTHER" id="PTHR43586">
    <property type="entry name" value="CYSTEINE DESULFURASE"/>
    <property type="match status" value="1"/>
</dbReference>
<evidence type="ECO:0000313" key="9">
    <source>
        <dbReference type="Proteomes" id="UP000176803"/>
    </source>
</evidence>
<evidence type="ECO:0000256" key="1">
    <source>
        <dbReference type="ARBA" id="ARBA00001933"/>
    </source>
</evidence>